<dbReference type="Proteomes" id="UP000198953">
    <property type="component" value="Unassembled WGS sequence"/>
</dbReference>
<sequence length="85" mass="9667">MENEEVARLREDIRAATRKYRRTEKAHEQAREELIAAIVNGLRNGVRPAEAEEDSPFKGAYIRRIRDEHGIPAFKKGQPAQPAGE</sequence>
<evidence type="ECO:0000313" key="2">
    <source>
        <dbReference type="EMBL" id="SEN89615.1"/>
    </source>
</evidence>
<keyword evidence="3" id="KW-1185">Reference proteome</keyword>
<organism evidence="2 3">
    <name type="scientific">Nonomuraea pusilla</name>
    <dbReference type="NCBI Taxonomy" id="46177"/>
    <lineage>
        <taxon>Bacteria</taxon>
        <taxon>Bacillati</taxon>
        <taxon>Actinomycetota</taxon>
        <taxon>Actinomycetes</taxon>
        <taxon>Streptosporangiales</taxon>
        <taxon>Streptosporangiaceae</taxon>
        <taxon>Nonomuraea</taxon>
    </lineage>
</organism>
<name>A0A1H8K9T1_9ACTN</name>
<dbReference type="OrthoDB" id="5196063at2"/>
<feature type="coiled-coil region" evidence="1">
    <location>
        <begin position="6"/>
        <end position="33"/>
    </location>
</feature>
<gene>
    <name evidence="2" type="ORF">SAMN05660976_08556</name>
</gene>
<dbReference type="RefSeq" id="WP_091106157.1">
    <property type="nucleotide sequence ID" value="NZ_FOBF01000055.1"/>
</dbReference>
<dbReference type="AlphaFoldDB" id="A0A1H8K9T1"/>
<keyword evidence="1" id="KW-0175">Coiled coil</keyword>
<reference evidence="2 3" key="1">
    <citation type="submission" date="2016-10" db="EMBL/GenBank/DDBJ databases">
        <authorList>
            <person name="de Groot N.N."/>
        </authorList>
    </citation>
    <scope>NUCLEOTIDE SEQUENCE [LARGE SCALE GENOMIC DNA]</scope>
    <source>
        <strain evidence="2 3">DSM 43357</strain>
    </source>
</reference>
<accession>A0A1H8K9T1</accession>
<evidence type="ECO:0000313" key="3">
    <source>
        <dbReference type="Proteomes" id="UP000198953"/>
    </source>
</evidence>
<evidence type="ECO:0000256" key="1">
    <source>
        <dbReference type="SAM" id="Coils"/>
    </source>
</evidence>
<proteinExistence type="predicted"/>
<protein>
    <submittedName>
        <fullName evidence="2">Uncharacterized protein</fullName>
    </submittedName>
</protein>
<dbReference type="EMBL" id="FOBF01000055">
    <property type="protein sequence ID" value="SEN89615.1"/>
    <property type="molecule type" value="Genomic_DNA"/>
</dbReference>